<name>A0A183Q1E8_9TREM</name>
<dbReference type="EMBL" id="UZAL01044426">
    <property type="protein sequence ID" value="VDP82455.1"/>
    <property type="molecule type" value="Genomic_DNA"/>
</dbReference>
<protein>
    <submittedName>
        <fullName evidence="1">Uncharacterized protein</fullName>
    </submittedName>
</protein>
<dbReference type="PANTHER" id="PTHR47027:SF25">
    <property type="entry name" value="REVERSE TRANSCRIPTASE DOMAIN-CONTAINING PROTEIN"/>
    <property type="match status" value="1"/>
</dbReference>
<dbReference type="Proteomes" id="UP000269396">
    <property type="component" value="Unassembled WGS sequence"/>
</dbReference>
<keyword evidence="2" id="KW-1185">Reference proteome</keyword>
<accession>A0A183Q1E8</accession>
<proteinExistence type="predicted"/>
<dbReference type="AlphaFoldDB" id="A0A183Q1E8"/>
<evidence type="ECO:0000313" key="2">
    <source>
        <dbReference type="Proteomes" id="UP000269396"/>
    </source>
</evidence>
<gene>
    <name evidence="1" type="ORF">SMTD_LOCUS20434</name>
</gene>
<sequence>MAIRQIKSGKAAGPENIPAEALKANVAVTAKILRILFSNIWDEEQVPKDWKEGLLIKIPTKGDLSKCDNYRDITLLSIPGKFFNRVLLNRMKNCVDAQLRDQQAGFRKRGIQWTSKMQLYDLDFAADLALLSQTQQQMQEKMSSVAAASAAVDLNIHKGKNKILRYNIAYTNPVKIDGEDLEDVKTFTYLGSMIDEQGGSDAPSYTKNTSDPLARHYQQQTTMREEIPDPSRGRDWEEALGGDRMYIHTRLIPASNNQYLNHGTNS</sequence>
<organism evidence="1 2">
    <name type="scientific">Schistosoma mattheei</name>
    <dbReference type="NCBI Taxonomy" id="31246"/>
    <lineage>
        <taxon>Eukaryota</taxon>
        <taxon>Metazoa</taxon>
        <taxon>Spiralia</taxon>
        <taxon>Lophotrochozoa</taxon>
        <taxon>Platyhelminthes</taxon>
        <taxon>Trematoda</taxon>
        <taxon>Digenea</taxon>
        <taxon>Strigeidida</taxon>
        <taxon>Schistosomatoidea</taxon>
        <taxon>Schistosomatidae</taxon>
        <taxon>Schistosoma</taxon>
    </lineage>
</organism>
<evidence type="ECO:0000313" key="1">
    <source>
        <dbReference type="EMBL" id="VDP82455.1"/>
    </source>
</evidence>
<dbReference type="PANTHER" id="PTHR47027">
    <property type="entry name" value="REVERSE TRANSCRIPTASE DOMAIN-CONTAINING PROTEIN"/>
    <property type="match status" value="1"/>
</dbReference>
<reference evidence="1 2" key="1">
    <citation type="submission" date="2018-11" db="EMBL/GenBank/DDBJ databases">
        <authorList>
            <consortium name="Pathogen Informatics"/>
        </authorList>
    </citation>
    <scope>NUCLEOTIDE SEQUENCE [LARGE SCALE GENOMIC DNA]</scope>
    <source>
        <strain>Denwood</strain>
        <strain evidence="2">Zambia</strain>
    </source>
</reference>